<reference evidence="4" key="1">
    <citation type="journal article" date="2019" name="Int. J. Syst. Evol. Microbiol.">
        <title>The Global Catalogue of Microorganisms (GCM) 10K type strain sequencing project: providing services to taxonomists for standard genome sequencing and annotation.</title>
        <authorList>
            <consortium name="The Broad Institute Genomics Platform"/>
            <consortium name="The Broad Institute Genome Sequencing Center for Infectious Disease"/>
            <person name="Wu L."/>
            <person name="Ma J."/>
        </authorList>
    </citation>
    <scope>NUCLEOTIDE SEQUENCE [LARGE SCALE GENOMIC DNA]</scope>
    <source>
        <strain evidence="4">CGMCC 4.7237</strain>
    </source>
</reference>
<dbReference type="Proteomes" id="UP001595765">
    <property type="component" value="Unassembled WGS sequence"/>
</dbReference>
<keyword evidence="4" id="KW-1185">Reference proteome</keyword>
<feature type="domain" description="CHAT" evidence="1">
    <location>
        <begin position="108"/>
        <end position="363"/>
    </location>
</feature>
<comment type="caution">
    <text evidence="3">The sequence shown here is derived from an EMBL/GenBank/DDBJ whole genome shotgun (WGS) entry which is preliminary data.</text>
</comment>
<proteinExistence type="predicted"/>
<evidence type="ECO:0000313" key="3">
    <source>
        <dbReference type="EMBL" id="MFC4035028.1"/>
    </source>
</evidence>
<evidence type="ECO:0000259" key="1">
    <source>
        <dbReference type="Pfam" id="PF12770"/>
    </source>
</evidence>
<accession>A0ABV8HSN1</accession>
<gene>
    <name evidence="3" type="ORF">ACFO3J_26675</name>
</gene>
<dbReference type="EMBL" id="JBHSBB010000019">
    <property type="protein sequence ID" value="MFC4035028.1"/>
    <property type="molecule type" value="Genomic_DNA"/>
</dbReference>
<name>A0ABV8HSN1_9ACTN</name>
<dbReference type="PANTHER" id="PTHR47691:SF3">
    <property type="entry name" value="HTH-TYPE TRANSCRIPTIONAL REGULATOR RV0890C-RELATED"/>
    <property type="match status" value="1"/>
</dbReference>
<dbReference type="Pfam" id="PF12770">
    <property type="entry name" value="CHAT"/>
    <property type="match status" value="1"/>
</dbReference>
<evidence type="ECO:0000313" key="4">
    <source>
        <dbReference type="Proteomes" id="UP001595765"/>
    </source>
</evidence>
<dbReference type="InterPro" id="IPR027417">
    <property type="entry name" value="P-loop_NTPase"/>
</dbReference>
<feature type="domain" description="Orc1-like AAA ATPase" evidence="2">
    <location>
        <begin position="425"/>
        <end position="578"/>
    </location>
</feature>
<dbReference type="InterPro" id="IPR041664">
    <property type="entry name" value="AAA_16"/>
</dbReference>
<organism evidence="3 4">
    <name type="scientific">Streptomyces polygonati</name>
    <dbReference type="NCBI Taxonomy" id="1617087"/>
    <lineage>
        <taxon>Bacteria</taxon>
        <taxon>Bacillati</taxon>
        <taxon>Actinomycetota</taxon>
        <taxon>Actinomycetes</taxon>
        <taxon>Kitasatosporales</taxon>
        <taxon>Streptomycetaceae</taxon>
        <taxon>Streptomyces</taxon>
    </lineage>
</organism>
<dbReference type="SUPFAM" id="SSF48452">
    <property type="entry name" value="TPR-like"/>
    <property type="match status" value="1"/>
</dbReference>
<dbReference type="InterPro" id="IPR011990">
    <property type="entry name" value="TPR-like_helical_dom_sf"/>
</dbReference>
<dbReference type="Pfam" id="PF13191">
    <property type="entry name" value="AAA_16"/>
    <property type="match status" value="1"/>
</dbReference>
<dbReference type="PANTHER" id="PTHR47691">
    <property type="entry name" value="REGULATOR-RELATED"/>
    <property type="match status" value="1"/>
</dbReference>
<dbReference type="RefSeq" id="WP_386434234.1">
    <property type="nucleotide sequence ID" value="NZ_JBHSBB010000019.1"/>
</dbReference>
<evidence type="ECO:0000259" key="2">
    <source>
        <dbReference type="Pfam" id="PF13191"/>
    </source>
</evidence>
<dbReference type="Gene3D" id="1.25.40.10">
    <property type="entry name" value="Tetratricopeptide repeat domain"/>
    <property type="match status" value="1"/>
</dbReference>
<dbReference type="SUPFAM" id="SSF52540">
    <property type="entry name" value="P-loop containing nucleoside triphosphate hydrolases"/>
    <property type="match status" value="1"/>
</dbReference>
<dbReference type="Gene3D" id="3.40.50.300">
    <property type="entry name" value="P-loop containing nucleotide triphosphate hydrolases"/>
    <property type="match status" value="1"/>
</dbReference>
<sequence>MAVAESAADLTLELADFRASDEGMSWRWVLTGAGGVFEADARIRLDRLDWQYDAFEDLYGYLGWRVDPARRIAGEAGLVRQVGEWIGSRVLAGVGVRLLEYAQASGGCLVRVVLPPDARIMALRPLEAAVVNGAALALARVVFRHEVRAAVGGGSRASKHPVGDALRILALFSLPDSTTALNLRRERHELARLVHTIGAVHNRAVELQVLQYGVTREQLEYLALEGLGWDIIHISGHGGQGTVTLENEDGSPDTIQHDELVALLAPLRRHVKLITASSCSSADALERDPVELPGLGPAVRTEPRPGTRGGGMELSDLASALAGSLECAVVGMRFPVVDDFAIAFVRQFYELLLALGQPPAAAFGLTLSRILPAVPTASFPALSAGTPALFDASAAGIALTAPRGGALVFDQEKLRMAGFPGTPERFVGRVALMTRANTALAPHSGVSGVVLYGMAGSGKTTAALELAYTQERRFRALVWVKVGAAETAVGHREDIAAHVVSGALTDLAVALEQRLAGLSMTPALTDDDAMARLLPLLTEFFERERVLLVVDNAESLFTADGVWRDRRWRLVFEALTAHTGFSRVVLTSRVRPAAIGEHIVAEPVHALGLREAVLLARELPHLGRLIEGTAPGVDAEAGRQVVSEVLAAAQGHPELLVLADAQAEDRTRLDALLETARHIWAADRRDTGDHRADTEPPASAEDYAAVLDSWTRGIAGHLPGDERLLFHLLSLLEEPDRTEQLVGKVWRALLDSPVTPAAEGARPSGAAVPTAALVRSGLVARTSADGGRVRLDLHPSVAGVGRNAAAAPLTSAVDRVLAGHWCDVLEDALADEDSRSTGALVLSAGRAACPYLLRLGDWERLADVVSRVLTRDVTRPTALALLPFLEEALTLDGASDRELRLARTHARLLIKVAPEAGERRLEELFARAVRIGQHDRAANLASDLRSRYRDTGRLSTALGWARQAIDHAELSGQGPWTLMGIEASRVQLLSFTGRSEEALAEAQRLLGRSAELPRTSDATEGVEPWAAEEMLLDIARMSSRDLGRFTEALELNRRIAASEKRRGASSIEQTHTLFNTAELLLRLDRLDESAEALQTCRQEYERQSYPGGLAWTFTAFAQVERRRGHHEAALELARSALRYAYQVRLTADIAVAHHDMGTLLREHAGEHSGAAAHHLAAALIRVSSGLAWGDESIAAAVEDARSGPGVPWPASVTELAERVAEVPGVDLPVILGIGGGEDGDPAADDVQRAWESLMTAVRSPAGSPDGEASQPEPEP</sequence>
<protein>
    <submittedName>
        <fullName evidence="3">CHAT domain-containing protein</fullName>
    </submittedName>
</protein>
<dbReference type="InterPro" id="IPR024983">
    <property type="entry name" value="CHAT_dom"/>
</dbReference>